<dbReference type="Proteomes" id="UP000509346">
    <property type="component" value="Chromosome"/>
</dbReference>
<organism evidence="2 3">
    <name type="scientific">Halosimplex pelagicum</name>
    <dbReference type="NCBI Taxonomy" id="869886"/>
    <lineage>
        <taxon>Archaea</taxon>
        <taxon>Methanobacteriati</taxon>
        <taxon>Methanobacteriota</taxon>
        <taxon>Stenosarchaea group</taxon>
        <taxon>Halobacteria</taxon>
        <taxon>Halobacteriales</taxon>
        <taxon>Haloarculaceae</taxon>
        <taxon>Halosimplex</taxon>
    </lineage>
</organism>
<dbReference type="Pfam" id="PF00582">
    <property type="entry name" value="Usp"/>
    <property type="match status" value="1"/>
</dbReference>
<dbReference type="RefSeq" id="WP_179919547.1">
    <property type="nucleotide sequence ID" value="NZ_CP058909.1"/>
</dbReference>
<evidence type="ECO:0000259" key="1">
    <source>
        <dbReference type="Pfam" id="PF00582"/>
    </source>
</evidence>
<dbReference type="InterPro" id="IPR006016">
    <property type="entry name" value="UspA"/>
</dbReference>
<proteinExistence type="predicted"/>
<dbReference type="InterPro" id="IPR014729">
    <property type="entry name" value="Rossmann-like_a/b/a_fold"/>
</dbReference>
<keyword evidence="3" id="KW-1185">Reference proteome</keyword>
<dbReference type="AlphaFoldDB" id="A0A7D5PC96"/>
<evidence type="ECO:0000313" key="2">
    <source>
        <dbReference type="EMBL" id="QLH84464.1"/>
    </source>
</evidence>
<gene>
    <name evidence="2" type="ORF">HZS54_23715</name>
</gene>
<dbReference type="SUPFAM" id="SSF52402">
    <property type="entry name" value="Adenine nucleotide alpha hydrolases-like"/>
    <property type="match status" value="1"/>
</dbReference>
<evidence type="ECO:0000313" key="3">
    <source>
        <dbReference type="Proteomes" id="UP000509346"/>
    </source>
</evidence>
<dbReference type="EMBL" id="CP058909">
    <property type="protein sequence ID" value="QLH84464.1"/>
    <property type="molecule type" value="Genomic_DNA"/>
</dbReference>
<reference evidence="2 3" key="1">
    <citation type="submission" date="2020-07" db="EMBL/GenBank/DDBJ databases">
        <title>Halosimplex litoreum sp. nov. and Halosimplex rubrum sp. nov., isolated from different salt environments.</title>
        <authorList>
            <person name="Cui H."/>
        </authorList>
    </citation>
    <scope>NUCLEOTIDE SEQUENCE [LARGE SCALE GENOMIC DNA]</scope>
    <source>
        <strain evidence="2 3">R2</strain>
    </source>
</reference>
<dbReference type="Gene3D" id="3.40.50.620">
    <property type="entry name" value="HUPs"/>
    <property type="match status" value="1"/>
</dbReference>
<name>A0A7D5PC96_9EURY</name>
<dbReference type="OrthoDB" id="281037at2157"/>
<accession>A0A7D5PC96</accession>
<sequence length="134" mass="14351">MTELVVGTDTVESSEALSAYLERVVEPEDTVYVVNSLEGGEDTSGADVRAGEDAIEAVVDALVDVPVTVETHQFVRGNEPVEDLMTFAQEVDADEFVVGIRKRTPVGKVVFGSTGQNLLLGTDRPVRCVPLVES</sequence>
<dbReference type="GeneID" id="56085666"/>
<dbReference type="CDD" id="cd00293">
    <property type="entry name" value="USP-like"/>
    <property type="match status" value="1"/>
</dbReference>
<protein>
    <submittedName>
        <fullName evidence="2">Universal stress protein</fullName>
    </submittedName>
</protein>
<feature type="domain" description="UspA" evidence="1">
    <location>
        <begin position="4"/>
        <end position="130"/>
    </location>
</feature>
<dbReference type="KEGG" id="hpel:HZS54_23715"/>